<protein>
    <submittedName>
        <fullName evidence="2">Putative hemolysin</fullName>
    </submittedName>
</protein>
<evidence type="ECO:0000259" key="1">
    <source>
        <dbReference type="Pfam" id="PF19576"/>
    </source>
</evidence>
<dbReference type="Pfam" id="PF19576">
    <property type="entry name" value="Acyltransf_2"/>
    <property type="match status" value="1"/>
</dbReference>
<name>S5DJN6_9ACTN</name>
<accession>S5DJN6</accession>
<proteinExistence type="predicted"/>
<dbReference type="AlphaFoldDB" id="S5DJN6"/>
<dbReference type="SUPFAM" id="SSF69593">
    <property type="entry name" value="Glycerol-3-phosphate (1)-acyltransferase"/>
    <property type="match status" value="1"/>
</dbReference>
<organism evidence="2">
    <name type="scientific">Candidatus Actinomarina minuta</name>
    <dbReference type="NCBI Taxonomy" id="1389454"/>
    <lineage>
        <taxon>Bacteria</taxon>
        <taxon>Bacillati</taxon>
        <taxon>Actinomycetota</taxon>
        <taxon>Actinomycetes</taxon>
        <taxon>Candidatus Actinomarinidae</taxon>
        <taxon>Candidatus Actinomarinales</taxon>
        <taxon>Candidatus Actinomarineae</taxon>
        <taxon>Candidatus Actinomarinaceae</taxon>
        <taxon>Candidatus Actinomarina</taxon>
    </lineage>
</organism>
<sequence length="269" mass="31223">MMEEKLYNLIQERGPWLLKKNVVSKSMFSFLKNYLKFEETIFVGNHIQTMTGPEAFTWLGSEYTSNCEVKGLENIPEDGKCLIVSNHPMGAADAIALYYQICKVRQDSFFFANELFVYLLGAFDEVIAPVVWNKEKETHSANKTTLGRIKVFFDAERPGIIFPSGRLSKLTLFGLRDRPWEKTPITLAKKYNFPLVPVYVKGRNSWFYYFASFISKQLRDVSQLNELFNKRETKIKIKIGKPIRVSTISENNDTAIKELRDKVERLKKF</sequence>
<reference evidence="2" key="1">
    <citation type="journal article" date="2013" name="Sci. Rep.">
        <title>Metagenomics uncovers a new group of low GC and ultra-small marine Actinobacteria.</title>
        <authorList>
            <person name="Ghai R."/>
            <person name="Mizuno C.M."/>
            <person name="Picazo A."/>
            <person name="Camacho A."/>
            <person name="Rodriguez-Valera F."/>
        </authorList>
    </citation>
    <scope>NUCLEOTIDE SEQUENCE</scope>
</reference>
<feature type="domain" description="Putative acyltransferase ACT14924-like acyltransferase" evidence="1">
    <location>
        <begin position="68"/>
        <end position="267"/>
    </location>
</feature>
<dbReference type="EMBL" id="KC811120">
    <property type="protein sequence ID" value="AGQ19041.1"/>
    <property type="molecule type" value="Genomic_DNA"/>
</dbReference>
<dbReference type="InterPro" id="IPR045746">
    <property type="entry name" value="ACT14924-like_Acyltransf_dom"/>
</dbReference>
<evidence type="ECO:0000313" key="2">
    <source>
        <dbReference type="EMBL" id="AGQ19041.1"/>
    </source>
</evidence>